<dbReference type="InterPro" id="IPR000700">
    <property type="entry name" value="PAS-assoc_C"/>
</dbReference>
<dbReference type="InterPro" id="IPR025662">
    <property type="entry name" value="Sigma_54_int_dom_ATP-bd_1"/>
</dbReference>
<dbReference type="FunFam" id="3.40.50.300:FF:000006">
    <property type="entry name" value="DNA-binding transcriptional regulator NtrC"/>
    <property type="match status" value="1"/>
</dbReference>
<dbReference type="InterPro" id="IPR036291">
    <property type="entry name" value="NAD(P)-bd_dom_sf"/>
</dbReference>
<dbReference type="InterPro" id="IPR009057">
    <property type="entry name" value="Homeodomain-like_sf"/>
</dbReference>
<dbReference type="Gene3D" id="3.30.450.20">
    <property type="entry name" value="PAS domain"/>
    <property type="match status" value="2"/>
</dbReference>
<dbReference type="SUPFAM" id="SSF51735">
    <property type="entry name" value="NAD(P)-binding Rossmann-fold domains"/>
    <property type="match status" value="1"/>
</dbReference>
<dbReference type="PANTHER" id="PTHR32071">
    <property type="entry name" value="TRANSCRIPTIONAL REGULATORY PROTEIN"/>
    <property type="match status" value="1"/>
</dbReference>
<dbReference type="Gene3D" id="1.10.8.60">
    <property type="match status" value="1"/>
</dbReference>
<dbReference type="InterPro" id="IPR003593">
    <property type="entry name" value="AAA+_ATPase"/>
</dbReference>
<dbReference type="Gene3D" id="3.40.50.300">
    <property type="entry name" value="P-loop containing nucleotide triphosphate hydrolases"/>
    <property type="match status" value="1"/>
</dbReference>
<dbReference type="Pfam" id="PF25601">
    <property type="entry name" value="AAA_lid_14"/>
    <property type="match status" value="1"/>
</dbReference>
<evidence type="ECO:0000256" key="2">
    <source>
        <dbReference type="ARBA" id="ARBA00022840"/>
    </source>
</evidence>
<dbReference type="InterPro" id="IPR027417">
    <property type="entry name" value="P-loop_NTPase"/>
</dbReference>
<dbReference type="CDD" id="cd00130">
    <property type="entry name" value="PAS"/>
    <property type="match status" value="2"/>
</dbReference>
<feature type="domain" description="PAC" evidence="7">
    <location>
        <begin position="180"/>
        <end position="230"/>
    </location>
</feature>
<dbReference type="SMART" id="SM00091">
    <property type="entry name" value="PAS"/>
    <property type="match status" value="2"/>
</dbReference>
<dbReference type="PROSITE" id="PS00688">
    <property type="entry name" value="SIGMA54_INTERACT_3"/>
    <property type="match status" value="1"/>
</dbReference>
<dbReference type="OrthoDB" id="9771372at2"/>
<evidence type="ECO:0000256" key="1">
    <source>
        <dbReference type="ARBA" id="ARBA00022741"/>
    </source>
</evidence>
<dbReference type="GO" id="GO:0006355">
    <property type="term" value="P:regulation of DNA-templated transcription"/>
    <property type="evidence" value="ECO:0007669"/>
    <property type="project" value="InterPro"/>
</dbReference>
<dbReference type="RefSeq" id="WP_124219538.1">
    <property type="nucleotide sequence ID" value="NZ_RKRF01000007.1"/>
</dbReference>
<feature type="domain" description="PAS" evidence="6">
    <location>
        <begin position="115"/>
        <end position="185"/>
    </location>
</feature>
<dbReference type="Pfam" id="PF00989">
    <property type="entry name" value="PAS"/>
    <property type="match status" value="1"/>
</dbReference>
<gene>
    <name evidence="8" type="ORF">EDC24_0564</name>
</gene>
<keyword evidence="9" id="KW-1185">Reference proteome</keyword>
<dbReference type="PROSITE" id="PS50112">
    <property type="entry name" value="PAS"/>
    <property type="match status" value="2"/>
</dbReference>
<evidence type="ECO:0000256" key="4">
    <source>
        <dbReference type="ARBA" id="ARBA00023163"/>
    </source>
</evidence>
<dbReference type="SUPFAM" id="SSF52540">
    <property type="entry name" value="P-loop containing nucleoside triphosphate hydrolases"/>
    <property type="match status" value="1"/>
</dbReference>
<dbReference type="PANTHER" id="PTHR32071:SF121">
    <property type="entry name" value="SIGMA L-DEPENDENT TRANSCRIPTIONAL REGULATOR YQIR-RELATED"/>
    <property type="match status" value="1"/>
</dbReference>
<evidence type="ECO:0000313" key="8">
    <source>
        <dbReference type="EMBL" id="RPF55680.1"/>
    </source>
</evidence>
<dbReference type="Pfam" id="PF13426">
    <property type="entry name" value="PAS_9"/>
    <property type="match status" value="1"/>
</dbReference>
<accession>A0A3N5BK94</accession>
<dbReference type="InterPro" id="IPR035965">
    <property type="entry name" value="PAS-like_dom_sf"/>
</dbReference>
<name>A0A3N5BK94_9BACI</name>
<dbReference type="InterPro" id="IPR000014">
    <property type="entry name" value="PAS"/>
</dbReference>
<dbReference type="Pfam" id="PF00158">
    <property type="entry name" value="Sigma54_activat"/>
    <property type="match status" value="1"/>
</dbReference>
<evidence type="ECO:0000259" key="7">
    <source>
        <dbReference type="PROSITE" id="PS50113"/>
    </source>
</evidence>
<dbReference type="InterPro" id="IPR002197">
    <property type="entry name" value="HTH_Fis"/>
</dbReference>
<evidence type="ECO:0000256" key="3">
    <source>
        <dbReference type="ARBA" id="ARBA00023015"/>
    </source>
</evidence>
<keyword evidence="3" id="KW-0805">Transcription regulation</keyword>
<dbReference type="AlphaFoldDB" id="A0A3N5BK94"/>
<keyword evidence="4" id="KW-0804">Transcription</keyword>
<dbReference type="Gene3D" id="1.10.10.60">
    <property type="entry name" value="Homeodomain-like"/>
    <property type="match status" value="1"/>
</dbReference>
<dbReference type="CDD" id="cd00009">
    <property type="entry name" value="AAA"/>
    <property type="match status" value="1"/>
</dbReference>
<proteinExistence type="predicted"/>
<feature type="domain" description="Sigma-54 factor interaction" evidence="5">
    <location>
        <begin position="368"/>
        <end position="593"/>
    </location>
</feature>
<dbReference type="InterPro" id="IPR058031">
    <property type="entry name" value="AAA_lid_NorR"/>
</dbReference>
<evidence type="ECO:0000259" key="6">
    <source>
        <dbReference type="PROSITE" id="PS50112"/>
    </source>
</evidence>
<keyword evidence="2" id="KW-0067">ATP-binding</keyword>
<dbReference type="Pfam" id="PF02954">
    <property type="entry name" value="HTH_8"/>
    <property type="match status" value="1"/>
</dbReference>
<dbReference type="SUPFAM" id="SSF55785">
    <property type="entry name" value="PYP-like sensor domain (PAS domain)"/>
    <property type="match status" value="2"/>
</dbReference>
<dbReference type="PROSITE" id="PS00675">
    <property type="entry name" value="SIGMA54_INTERACT_1"/>
    <property type="match status" value="1"/>
</dbReference>
<dbReference type="PROSITE" id="PS50113">
    <property type="entry name" value="PAC"/>
    <property type="match status" value="1"/>
</dbReference>
<dbReference type="SUPFAM" id="SSF46689">
    <property type="entry name" value="Homeodomain-like"/>
    <property type="match status" value="1"/>
</dbReference>
<dbReference type="NCBIfam" id="TIGR00229">
    <property type="entry name" value="sensory_box"/>
    <property type="match status" value="2"/>
</dbReference>
<dbReference type="EMBL" id="RKRF01000007">
    <property type="protein sequence ID" value="RPF55680.1"/>
    <property type="molecule type" value="Genomic_DNA"/>
</dbReference>
<dbReference type="GO" id="GO:0005524">
    <property type="term" value="F:ATP binding"/>
    <property type="evidence" value="ECO:0007669"/>
    <property type="project" value="UniProtKB-KW"/>
</dbReference>
<dbReference type="InterPro" id="IPR002078">
    <property type="entry name" value="Sigma_54_int"/>
</dbReference>
<evidence type="ECO:0000259" key="5">
    <source>
        <dbReference type="PROSITE" id="PS50045"/>
    </source>
</evidence>
<comment type="caution">
    <text evidence="8">The sequence shown here is derived from an EMBL/GenBank/DDBJ whole genome shotgun (WGS) entry which is preliminary data.</text>
</comment>
<dbReference type="InterPro" id="IPR025944">
    <property type="entry name" value="Sigma_54_int_dom_CS"/>
</dbReference>
<dbReference type="SMART" id="SM00382">
    <property type="entry name" value="AAA"/>
    <property type="match status" value="1"/>
</dbReference>
<dbReference type="Gene3D" id="3.40.50.720">
    <property type="entry name" value="NAD(P)-binding Rossmann-like Domain"/>
    <property type="match status" value="1"/>
</dbReference>
<reference evidence="8 9" key="1">
    <citation type="submission" date="2018-11" db="EMBL/GenBank/DDBJ databases">
        <title>Genomic Encyclopedia of Type Strains, Phase IV (KMG-IV): sequencing the most valuable type-strain genomes for metagenomic binning, comparative biology and taxonomic classification.</title>
        <authorList>
            <person name="Goeker M."/>
        </authorList>
    </citation>
    <scope>NUCLEOTIDE SEQUENCE [LARGE SCALE GENOMIC DNA]</scope>
    <source>
        <strain evidence="8 9">DSM 18090</strain>
    </source>
</reference>
<dbReference type="PROSITE" id="PS50045">
    <property type="entry name" value="SIGMA54_INTERACT_4"/>
    <property type="match status" value="1"/>
</dbReference>
<sequence length="682" mass="77026">MQNVIIVGAGQGGTAILELFNEVEMLNIEAVADIDSQAPGIHVAKQLNIKTHTEYKKIISSSVDIIVDATGKEKVFQQLMELKPDHCVLIPGTIAHIIFQLLDEKETLVQQNQKNTKIRELVLNSIHDGMIVIDTNENITFVNESASEVLGVHKRHMIKQKVTDIIPDSKLPEILHSRKQEINQRLTLENGKKVITTRIPLISDSGELLGAFAVFKDITEVVSLAEEITNLKEMHVMLESIIHSSEEAISVVDERGEGIMINPAYTQLTGLSENEVIGKPATADISEGESMHMKVLQTRRPVRGARMKVGPNRRDVLVNVAPIIVDGKLKGSVGVIHDLSEIESLTSELKRARQIIRNLEAKYTFDDIIAQSEDMKLALEQAKVGAKTNTTVLLRGESGTGKELVAHAIHNESDRKHMKFIRVNCAAFDEDVLERMLFGDEKGSPEQQRGYFEEAHLGTIFIDEIGDLSIHLQQKILRVLEEHTIIRVNGNKPIYTDVRLIASTNVNLEKAIMIEEFLEDLYYRLSKFPINIPPLRDRVDELKSLTLHFLSQLNENYGRNVTSISEHALDKLKKYNYPGNVRELENIIGRAMINMGVFEEVIQEHHLPPLRKTSLEDLDIMYGSQEEEVIPLQEAIDEFEKTLILETLEKNNFIKSKTAKQLNISIRNLYYKMKKYNIGKDS</sequence>
<dbReference type="PRINTS" id="PR01590">
    <property type="entry name" value="HTHFIS"/>
</dbReference>
<keyword evidence="1" id="KW-0547">Nucleotide-binding</keyword>
<organism evidence="8 9">
    <name type="scientific">Aquisalibacillus elongatus</name>
    <dbReference type="NCBI Taxonomy" id="485577"/>
    <lineage>
        <taxon>Bacteria</taxon>
        <taxon>Bacillati</taxon>
        <taxon>Bacillota</taxon>
        <taxon>Bacilli</taxon>
        <taxon>Bacillales</taxon>
        <taxon>Bacillaceae</taxon>
        <taxon>Aquisalibacillus</taxon>
    </lineage>
</organism>
<evidence type="ECO:0000313" key="9">
    <source>
        <dbReference type="Proteomes" id="UP000276443"/>
    </source>
</evidence>
<dbReference type="InterPro" id="IPR013767">
    <property type="entry name" value="PAS_fold"/>
</dbReference>
<feature type="domain" description="PAS" evidence="6">
    <location>
        <begin position="234"/>
        <end position="285"/>
    </location>
</feature>
<protein>
    <submittedName>
        <fullName evidence="8">PAS domain S-box-containing protein</fullName>
    </submittedName>
</protein>
<dbReference type="GO" id="GO:0043565">
    <property type="term" value="F:sequence-specific DNA binding"/>
    <property type="evidence" value="ECO:0007669"/>
    <property type="project" value="InterPro"/>
</dbReference>
<dbReference type="Proteomes" id="UP000276443">
    <property type="component" value="Unassembled WGS sequence"/>
</dbReference>